<dbReference type="AlphaFoldDB" id="F6B4F9"/>
<keyword evidence="3 5" id="KW-0378">Hydrolase</keyword>
<dbReference type="PRINTS" id="PR00723">
    <property type="entry name" value="SUBTILISIN"/>
</dbReference>
<dbReference type="Pfam" id="PF00082">
    <property type="entry name" value="Peptidase_S8"/>
    <property type="match status" value="1"/>
</dbReference>
<dbReference type="InterPro" id="IPR034202">
    <property type="entry name" value="Subtilisin_Carlsberg-like"/>
</dbReference>
<dbReference type="STRING" id="868595.Desca_0077"/>
<reference evidence="7 8" key="1">
    <citation type="submission" date="2011-05" db="EMBL/GenBank/DDBJ databases">
        <title>Complete sequence of Desulfotomaculum carboxydivorans CO-1-SRB.</title>
        <authorList>
            <consortium name="US DOE Joint Genome Institute"/>
            <person name="Lucas S."/>
            <person name="Han J."/>
            <person name="Lapidus A."/>
            <person name="Cheng J.-F."/>
            <person name="Goodwin L."/>
            <person name="Pitluck S."/>
            <person name="Peters L."/>
            <person name="Mikhailova N."/>
            <person name="Lu M."/>
            <person name="Han C."/>
            <person name="Tapia R."/>
            <person name="Land M."/>
            <person name="Hauser L."/>
            <person name="Kyrpides N."/>
            <person name="Ivanova N."/>
            <person name="Pagani I."/>
            <person name="Stams A."/>
            <person name="Plugge C."/>
            <person name="Muyzer G."/>
            <person name="Kuever J."/>
            <person name="Parshina S."/>
            <person name="Ivanova A."/>
            <person name="Nazina T."/>
            <person name="Woyke T."/>
        </authorList>
    </citation>
    <scope>NUCLEOTIDE SEQUENCE [LARGE SCALE GENOMIC DNA]</scope>
    <source>
        <strain evidence="8">DSM 14880 / VKM B-2319 / CO-1-SRB</strain>
    </source>
</reference>
<evidence type="ECO:0000313" key="7">
    <source>
        <dbReference type="EMBL" id="AEF92982.1"/>
    </source>
</evidence>
<feature type="active site" description="Charge relay system" evidence="5">
    <location>
        <position position="310"/>
    </location>
</feature>
<dbReference type="Gene3D" id="3.40.50.200">
    <property type="entry name" value="Peptidase S8/S53 domain"/>
    <property type="match status" value="1"/>
</dbReference>
<proteinExistence type="inferred from homology"/>
<evidence type="ECO:0000256" key="5">
    <source>
        <dbReference type="PROSITE-ProRule" id="PRU01240"/>
    </source>
</evidence>
<evidence type="ECO:0000256" key="3">
    <source>
        <dbReference type="ARBA" id="ARBA00022801"/>
    </source>
</evidence>
<dbReference type="eggNOG" id="COG1404">
    <property type="taxonomic scope" value="Bacteria"/>
</dbReference>
<dbReference type="KEGG" id="dca:Desca_0077"/>
<accession>F6B4F9</accession>
<dbReference type="RefSeq" id="WP_013809411.1">
    <property type="nucleotide sequence ID" value="NC_015565.1"/>
</dbReference>
<dbReference type="GO" id="GO:0004252">
    <property type="term" value="F:serine-type endopeptidase activity"/>
    <property type="evidence" value="ECO:0007669"/>
    <property type="project" value="UniProtKB-UniRule"/>
</dbReference>
<evidence type="ECO:0000256" key="2">
    <source>
        <dbReference type="ARBA" id="ARBA00022670"/>
    </source>
</evidence>
<evidence type="ECO:0000313" key="8">
    <source>
        <dbReference type="Proteomes" id="UP000009226"/>
    </source>
</evidence>
<dbReference type="PANTHER" id="PTHR43399:SF4">
    <property type="entry name" value="CELL WALL-ASSOCIATED PROTEASE"/>
    <property type="match status" value="1"/>
</dbReference>
<dbReference type="HOGENOM" id="CLU_011263_15_0_9"/>
<organism evidence="7 8">
    <name type="scientific">Desulfotomaculum nigrificans (strain DSM 14880 / VKM B-2319 / CO-1-SRB)</name>
    <name type="common">Desulfotomaculum carboxydivorans</name>
    <dbReference type="NCBI Taxonomy" id="868595"/>
    <lineage>
        <taxon>Bacteria</taxon>
        <taxon>Bacillati</taxon>
        <taxon>Bacillota</taxon>
        <taxon>Clostridia</taxon>
        <taxon>Eubacteriales</taxon>
        <taxon>Desulfotomaculaceae</taxon>
        <taxon>Desulfotomaculum</taxon>
    </lineage>
</organism>
<gene>
    <name evidence="7" type="ordered locus">Desca_0077</name>
</gene>
<comment type="similarity">
    <text evidence="1 5">Belongs to the peptidase S8 family.</text>
</comment>
<dbReference type="InterPro" id="IPR023827">
    <property type="entry name" value="Peptidase_S8_Asp-AS"/>
</dbReference>
<keyword evidence="4 5" id="KW-0720">Serine protease</keyword>
<dbReference type="PROSITE" id="PS00136">
    <property type="entry name" value="SUBTILASE_ASP"/>
    <property type="match status" value="1"/>
</dbReference>
<evidence type="ECO:0000256" key="1">
    <source>
        <dbReference type="ARBA" id="ARBA00011073"/>
    </source>
</evidence>
<name>F6B4F9_DESCC</name>
<dbReference type="PROSITE" id="PS51892">
    <property type="entry name" value="SUBTILASE"/>
    <property type="match status" value="1"/>
</dbReference>
<evidence type="ECO:0000256" key="4">
    <source>
        <dbReference type="ARBA" id="ARBA00022825"/>
    </source>
</evidence>
<dbReference type="EMBL" id="CP002736">
    <property type="protein sequence ID" value="AEF92982.1"/>
    <property type="molecule type" value="Genomic_DNA"/>
</dbReference>
<feature type="active site" description="Charge relay system" evidence="5">
    <location>
        <position position="123"/>
    </location>
</feature>
<dbReference type="InterPro" id="IPR022398">
    <property type="entry name" value="Peptidase_S8_His-AS"/>
</dbReference>
<feature type="active site" description="Charge relay system" evidence="5">
    <location>
        <position position="156"/>
    </location>
</feature>
<dbReference type="GO" id="GO:0006508">
    <property type="term" value="P:proteolysis"/>
    <property type="evidence" value="ECO:0007669"/>
    <property type="project" value="UniProtKB-KW"/>
</dbReference>
<sequence>MAGITTRQRIILFKARLHRGELTPPHINLINWVGAQEVLPLPSVNGVVCSLPADISDEEILATGAVTAVEENVRVRLVPWTPVKFSPFWSEQDQLIPWGVHYIGAAQCWGGTRGRHIKVAVVDTGIDGNHPDIQANLKGGINFVNPGTSYFDDNGHGTHVAGTIAAVDNGSGIIGVAPEASLYAVKVLDHRGDGNVLNVIYALQWCLQNKIDIVNMSFGTDSYSRALEEAVKTARRNGLLMVTAAGNDSGPNTVDYPAVFHETISAAAVDGRGQLAGFSSSGPEVDLLAPGANIISTYRWGTYTRLNGSSMAAAHISGAAALVKAKYPEEDVDLLHRRLVSGATPLKGPDKGMTGAGIIRVDNSI</sequence>
<dbReference type="Proteomes" id="UP000009226">
    <property type="component" value="Chromosome"/>
</dbReference>
<protein>
    <submittedName>
        <fullName evidence="7">Subtilisin</fullName>
        <ecNumber evidence="7">3.4.21.62</ecNumber>
    </submittedName>
</protein>
<dbReference type="InterPro" id="IPR051048">
    <property type="entry name" value="Peptidase_S8/S53_subtilisin"/>
</dbReference>
<dbReference type="PROSITE" id="PS00137">
    <property type="entry name" value="SUBTILASE_HIS"/>
    <property type="match status" value="1"/>
</dbReference>
<keyword evidence="2 5" id="KW-0645">Protease</keyword>
<evidence type="ECO:0000259" key="6">
    <source>
        <dbReference type="Pfam" id="PF00082"/>
    </source>
</evidence>
<dbReference type="InterPro" id="IPR000209">
    <property type="entry name" value="Peptidase_S8/S53_dom"/>
</dbReference>
<keyword evidence="8" id="KW-1185">Reference proteome</keyword>
<feature type="domain" description="Peptidase S8/S53" evidence="6">
    <location>
        <begin position="114"/>
        <end position="345"/>
    </location>
</feature>
<dbReference type="SUPFAM" id="SSF52743">
    <property type="entry name" value="Subtilisin-like"/>
    <property type="match status" value="1"/>
</dbReference>
<dbReference type="CDD" id="cd07477">
    <property type="entry name" value="Peptidases_S8_Subtilisin_subset"/>
    <property type="match status" value="1"/>
</dbReference>
<dbReference type="InterPro" id="IPR036852">
    <property type="entry name" value="Peptidase_S8/S53_dom_sf"/>
</dbReference>
<dbReference type="PANTHER" id="PTHR43399">
    <property type="entry name" value="SUBTILISIN-RELATED"/>
    <property type="match status" value="1"/>
</dbReference>
<dbReference type="InterPro" id="IPR015500">
    <property type="entry name" value="Peptidase_S8_subtilisin-rel"/>
</dbReference>
<dbReference type="EC" id="3.4.21.62" evidence="7"/>